<dbReference type="Pfam" id="PF06140">
    <property type="entry name" value="Ifi-6-16"/>
    <property type="match status" value="1"/>
</dbReference>
<feature type="transmembrane region" description="Helical" evidence="6">
    <location>
        <begin position="36"/>
        <end position="59"/>
    </location>
</feature>
<evidence type="ECO:0000313" key="7">
    <source>
        <dbReference type="EMBL" id="PCH38591.1"/>
    </source>
</evidence>
<keyword evidence="5 6" id="KW-0472">Membrane</keyword>
<dbReference type="OMA" id="IPWLWTA"/>
<name>A0A2H3J9J3_WOLCO</name>
<keyword evidence="4 6" id="KW-1133">Transmembrane helix</keyword>
<comment type="subcellular location">
    <subcellularLocation>
        <location evidence="1">Membrane</location>
        <topology evidence="1">Multi-pass membrane protein</topology>
    </subcellularLocation>
</comment>
<keyword evidence="3 6" id="KW-0812">Transmembrane</keyword>
<dbReference type="Proteomes" id="UP000218811">
    <property type="component" value="Unassembled WGS sequence"/>
</dbReference>
<dbReference type="OrthoDB" id="2801923at2759"/>
<proteinExistence type="inferred from homology"/>
<dbReference type="InterPro" id="IPR009311">
    <property type="entry name" value="IFI6/IFI27-like"/>
</dbReference>
<reference evidence="7 8" key="1">
    <citation type="journal article" date="2012" name="Science">
        <title>The Paleozoic origin of enzymatic lignin decomposition reconstructed from 31 fungal genomes.</title>
        <authorList>
            <person name="Floudas D."/>
            <person name="Binder M."/>
            <person name="Riley R."/>
            <person name="Barry K."/>
            <person name="Blanchette R.A."/>
            <person name="Henrissat B."/>
            <person name="Martinez A.T."/>
            <person name="Otillar R."/>
            <person name="Spatafora J.W."/>
            <person name="Yadav J.S."/>
            <person name="Aerts A."/>
            <person name="Benoit I."/>
            <person name="Boyd A."/>
            <person name="Carlson A."/>
            <person name="Copeland A."/>
            <person name="Coutinho P.M."/>
            <person name="de Vries R.P."/>
            <person name="Ferreira P."/>
            <person name="Findley K."/>
            <person name="Foster B."/>
            <person name="Gaskell J."/>
            <person name="Glotzer D."/>
            <person name="Gorecki P."/>
            <person name="Heitman J."/>
            <person name="Hesse C."/>
            <person name="Hori C."/>
            <person name="Igarashi K."/>
            <person name="Jurgens J.A."/>
            <person name="Kallen N."/>
            <person name="Kersten P."/>
            <person name="Kohler A."/>
            <person name="Kuees U."/>
            <person name="Kumar T.K.A."/>
            <person name="Kuo A."/>
            <person name="LaButti K."/>
            <person name="Larrondo L.F."/>
            <person name="Lindquist E."/>
            <person name="Ling A."/>
            <person name="Lombard V."/>
            <person name="Lucas S."/>
            <person name="Lundell T."/>
            <person name="Martin R."/>
            <person name="McLaughlin D.J."/>
            <person name="Morgenstern I."/>
            <person name="Morin E."/>
            <person name="Murat C."/>
            <person name="Nagy L.G."/>
            <person name="Nolan M."/>
            <person name="Ohm R.A."/>
            <person name="Patyshakuliyeva A."/>
            <person name="Rokas A."/>
            <person name="Ruiz-Duenas F.J."/>
            <person name="Sabat G."/>
            <person name="Salamov A."/>
            <person name="Samejima M."/>
            <person name="Schmutz J."/>
            <person name="Slot J.C."/>
            <person name="St John F."/>
            <person name="Stenlid J."/>
            <person name="Sun H."/>
            <person name="Sun S."/>
            <person name="Syed K."/>
            <person name="Tsang A."/>
            <person name="Wiebenga A."/>
            <person name="Young D."/>
            <person name="Pisabarro A."/>
            <person name="Eastwood D.C."/>
            <person name="Martin F."/>
            <person name="Cullen D."/>
            <person name="Grigoriev I.V."/>
            <person name="Hibbett D.S."/>
        </authorList>
    </citation>
    <scope>NUCLEOTIDE SEQUENCE [LARGE SCALE GENOMIC DNA]</scope>
    <source>
        <strain evidence="7 8">MD-104</strain>
    </source>
</reference>
<gene>
    <name evidence="7" type="ORF">WOLCODRAFT_64885</name>
</gene>
<dbReference type="Gene3D" id="6.10.110.10">
    <property type="match status" value="1"/>
</dbReference>
<evidence type="ECO:0000256" key="4">
    <source>
        <dbReference type="ARBA" id="ARBA00022989"/>
    </source>
</evidence>
<evidence type="ECO:0000256" key="5">
    <source>
        <dbReference type="ARBA" id="ARBA00023136"/>
    </source>
</evidence>
<evidence type="ECO:0000256" key="2">
    <source>
        <dbReference type="ARBA" id="ARBA00007262"/>
    </source>
</evidence>
<dbReference type="AlphaFoldDB" id="A0A2H3J9J3"/>
<accession>A0A2H3J9J3</accession>
<evidence type="ECO:0000256" key="3">
    <source>
        <dbReference type="ARBA" id="ARBA00022692"/>
    </source>
</evidence>
<protein>
    <submittedName>
        <fullName evidence="7">Uncharacterized protein</fullName>
    </submittedName>
</protein>
<dbReference type="GO" id="GO:0016020">
    <property type="term" value="C:membrane"/>
    <property type="evidence" value="ECO:0007669"/>
    <property type="project" value="UniProtKB-SubCell"/>
</dbReference>
<keyword evidence="8" id="KW-1185">Reference proteome</keyword>
<feature type="transmembrane region" description="Helical" evidence="6">
    <location>
        <begin position="71"/>
        <end position="92"/>
    </location>
</feature>
<evidence type="ECO:0000256" key="1">
    <source>
        <dbReference type="ARBA" id="ARBA00004141"/>
    </source>
</evidence>
<comment type="similarity">
    <text evidence="2">Belongs to the IFI6/IFI27 family.</text>
</comment>
<evidence type="ECO:0000256" key="6">
    <source>
        <dbReference type="SAM" id="Phobius"/>
    </source>
</evidence>
<dbReference type="STRING" id="742152.A0A2H3J9J3"/>
<sequence length="165" mass="16011">MWAVLAAGGAVLAAFTFPVVAPLALVVVGFSAAGPVAGSIAAGIQACIGNVAAGSLFAVCQSVAMGGAIPWLWTATATAFGTVVGGAIPWLWTAPATAFSTVVGGAIPWLWTAPAAASGTAVGGAIPWLWTATATAFSTAVGGAISWLWTAPATAFKIAVGVLLA</sequence>
<evidence type="ECO:0000313" key="8">
    <source>
        <dbReference type="Proteomes" id="UP000218811"/>
    </source>
</evidence>
<dbReference type="InterPro" id="IPR038213">
    <property type="entry name" value="IFI6/IFI27-like_sf"/>
</dbReference>
<organism evidence="7 8">
    <name type="scientific">Wolfiporia cocos (strain MD-104)</name>
    <name type="common">Brown rot fungus</name>
    <dbReference type="NCBI Taxonomy" id="742152"/>
    <lineage>
        <taxon>Eukaryota</taxon>
        <taxon>Fungi</taxon>
        <taxon>Dikarya</taxon>
        <taxon>Basidiomycota</taxon>
        <taxon>Agaricomycotina</taxon>
        <taxon>Agaricomycetes</taxon>
        <taxon>Polyporales</taxon>
        <taxon>Phaeolaceae</taxon>
        <taxon>Wolfiporia</taxon>
    </lineage>
</organism>
<dbReference type="EMBL" id="KB467942">
    <property type="protein sequence ID" value="PCH38591.1"/>
    <property type="molecule type" value="Genomic_DNA"/>
</dbReference>